<accession>A0A7C8IMC2</accession>
<protein>
    <recommendedName>
        <fullName evidence="2">Heterokaryon incompatibility domain-containing protein</fullName>
    </recommendedName>
</protein>
<evidence type="ECO:0000313" key="4">
    <source>
        <dbReference type="Proteomes" id="UP000481858"/>
    </source>
</evidence>
<proteinExistence type="predicted"/>
<dbReference type="InParanoid" id="A0A7C8IMC2"/>
<organism evidence="3 4">
    <name type="scientific">Xylaria multiplex</name>
    <dbReference type="NCBI Taxonomy" id="323545"/>
    <lineage>
        <taxon>Eukaryota</taxon>
        <taxon>Fungi</taxon>
        <taxon>Dikarya</taxon>
        <taxon>Ascomycota</taxon>
        <taxon>Pezizomycotina</taxon>
        <taxon>Sordariomycetes</taxon>
        <taxon>Xylariomycetidae</taxon>
        <taxon>Xylariales</taxon>
        <taxon>Xylariaceae</taxon>
        <taxon>Xylaria</taxon>
    </lineage>
</organism>
<feature type="compositionally biased region" description="Basic residues" evidence="1">
    <location>
        <begin position="1"/>
        <end position="11"/>
    </location>
</feature>
<dbReference type="AlphaFoldDB" id="A0A7C8IMC2"/>
<feature type="domain" description="Heterokaryon incompatibility" evidence="2">
    <location>
        <begin position="210"/>
        <end position="342"/>
    </location>
</feature>
<evidence type="ECO:0000313" key="3">
    <source>
        <dbReference type="EMBL" id="KAF2967306.1"/>
    </source>
</evidence>
<evidence type="ECO:0000259" key="2">
    <source>
        <dbReference type="Pfam" id="PF06985"/>
    </source>
</evidence>
<dbReference type="PANTHER" id="PTHR33112:SF1">
    <property type="entry name" value="HETEROKARYON INCOMPATIBILITY DOMAIN-CONTAINING PROTEIN"/>
    <property type="match status" value="1"/>
</dbReference>
<dbReference type="EMBL" id="WUBL01000070">
    <property type="protein sequence ID" value="KAF2967306.1"/>
    <property type="molecule type" value="Genomic_DNA"/>
</dbReference>
<dbReference type="Pfam" id="PF06985">
    <property type="entry name" value="HET"/>
    <property type="match status" value="1"/>
</dbReference>
<comment type="caution">
    <text evidence="3">The sequence shown here is derived from an EMBL/GenBank/DDBJ whole genome shotgun (WGS) entry which is preliminary data.</text>
</comment>
<gene>
    <name evidence="3" type="ORF">GQX73_g6248</name>
</gene>
<sequence length="668" mass="76691">MITRSQSKKRPTSTPRARAKRLEQENLCSACRAIDLHLIFNRKHGTRRGIKVRDMGPLEQWAVDSCVLCRLLATTFDKEARKNRAWRYLSSFSSNQVVSGGWPSVHTNMLSIDQFVSHDLARSSGIRTSNALPYELPLKYLVPQPRGVEIVRTVGPRASFKLAQEWLRFCRQHHTLTCNVSASTAVSSISSFKLIDCETRAIVPVSDQPYATLSYVWGSGSAPIFSDVVSPNQPKTIEDAIQVTKILGLKYLWIDRFCINQQIAEDVEEQVPKMDVIYNNSELTIIVAAGEDPNYGIPGIRERTPVQPHGRVGDYYLVSTMDDPVRNILRSKWSTRAWTYQEGILSRRRLIFTDDQLYFECSGMRCDEALNTDLKSLHTQDQQRFKAKFCHGSNICLFPREIGQKGWEIIDRIEEYSIKSLTKGSDILSGLQGILRAYERSTQGIKNCFGVPVVPRAPRQTHTQWTPEVGFCIGLCWDIEEGSSRREGFPSWSWSGWHGKIEWVFDELLWPDKQGNTDMTIWIQLQDGSFLAWERYYHAYDVNNRMIIPTLRMATSVIPLQFSTQRERFMFQLKTVDGETLFWRFKLKAHSYPTSETTKWMAVPLAHDEFGAPIVLVVFETEQGRYQRGGIGEITFNNLESTYGRLGLWRMNTKPPDLKKEYSKFDLT</sequence>
<evidence type="ECO:0000256" key="1">
    <source>
        <dbReference type="SAM" id="MobiDB-lite"/>
    </source>
</evidence>
<dbReference type="PANTHER" id="PTHR33112">
    <property type="entry name" value="DOMAIN PROTEIN, PUTATIVE-RELATED"/>
    <property type="match status" value="1"/>
</dbReference>
<dbReference type="InterPro" id="IPR010730">
    <property type="entry name" value="HET"/>
</dbReference>
<reference evidence="3 4" key="1">
    <citation type="submission" date="2019-12" db="EMBL/GenBank/DDBJ databases">
        <title>Draft genome sequence of the ascomycete Xylaria multiplex DSM 110363.</title>
        <authorList>
            <person name="Buettner E."/>
            <person name="Kellner H."/>
        </authorList>
    </citation>
    <scope>NUCLEOTIDE SEQUENCE [LARGE SCALE GENOMIC DNA]</scope>
    <source>
        <strain evidence="3 4">DSM 110363</strain>
    </source>
</reference>
<name>A0A7C8IMC2_9PEZI</name>
<keyword evidence="4" id="KW-1185">Reference proteome</keyword>
<feature type="region of interest" description="Disordered" evidence="1">
    <location>
        <begin position="1"/>
        <end position="21"/>
    </location>
</feature>
<dbReference type="Proteomes" id="UP000481858">
    <property type="component" value="Unassembled WGS sequence"/>
</dbReference>
<dbReference type="OrthoDB" id="5428863at2759"/>